<dbReference type="GO" id="GO:0005737">
    <property type="term" value="C:cytoplasm"/>
    <property type="evidence" value="ECO:0007669"/>
    <property type="project" value="UniProtKB-SubCell"/>
</dbReference>
<dbReference type="RefSeq" id="WP_123697525.1">
    <property type="nucleotide sequence ID" value="NZ_RKHJ01000001.1"/>
</dbReference>
<feature type="region of interest" description="Disordered" evidence="6">
    <location>
        <begin position="173"/>
        <end position="198"/>
    </location>
</feature>
<evidence type="ECO:0000259" key="7">
    <source>
        <dbReference type="Pfam" id="PF21981"/>
    </source>
</evidence>
<keyword evidence="10" id="KW-1185">Reference proteome</keyword>
<dbReference type="InterPro" id="IPR003783">
    <property type="entry name" value="Regulatory_RecX"/>
</dbReference>
<evidence type="ECO:0000256" key="5">
    <source>
        <dbReference type="HAMAP-Rule" id="MF_01114"/>
    </source>
</evidence>
<feature type="region of interest" description="Disordered" evidence="6">
    <location>
        <begin position="23"/>
        <end position="42"/>
    </location>
</feature>
<organism evidence="9 10">
    <name type="scientific">Agrococcus jenensis</name>
    <dbReference type="NCBI Taxonomy" id="46353"/>
    <lineage>
        <taxon>Bacteria</taxon>
        <taxon>Bacillati</taxon>
        <taxon>Actinomycetota</taxon>
        <taxon>Actinomycetes</taxon>
        <taxon>Micrococcales</taxon>
        <taxon>Microbacteriaceae</taxon>
        <taxon>Agrococcus</taxon>
    </lineage>
</organism>
<dbReference type="Pfam" id="PF21982">
    <property type="entry name" value="RecX_HTH1"/>
    <property type="match status" value="1"/>
</dbReference>
<dbReference type="EMBL" id="RKHJ01000001">
    <property type="protein sequence ID" value="ROR66550.1"/>
    <property type="molecule type" value="Genomic_DNA"/>
</dbReference>
<evidence type="ECO:0000313" key="10">
    <source>
        <dbReference type="Proteomes" id="UP000275456"/>
    </source>
</evidence>
<protein>
    <recommendedName>
        <fullName evidence="3 5">Regulatory protein RecX</fullName>
    </recommendedName>
</protein>
<feature type="compositionally biased region" description="Polar residues" evidence="6">
    <location>
        <begin position="188"/>
        <end position="198"/>
    </location>
</feature>
<reference evidence="9 10" key="1">
    <citation type="submission" date="2018-11" db="EMBL/GenBank/DDBJ databases">
        <title>Sequencing the genomes of 1000 actinobacteria strains.</title>
        <authorList>
            <person name="Klenk H.-P."/>
        </authorList>
    </citation>
    <scope>NUCLEOTIDE SEQUENCE [LARGE SCALE GENOMIC DNA]</scope>
    <source>
        <strain evidence="9 10">DSM 9580</strain>
    </source>
</reference>
<dbReference type="InterPro" id="IPR053925">
    <property type="entry name" value="RecX_HTH_3rd"/>
</dbReference>
<dbReference type="Proteomes" id="UP000275456">
    <property type="component" value="Unassembled WGS sequence"/>
</dbReference>
<evidence type="ECO:0000256" key="4">
    <source>
        <dbReference type="ARBA" id="ARBA00022490"/>
    </source>
</evidence>
<sequence>MSDSDRLAGVTELSAWVARDAERDAEGFGDEPAAMEPVDEESARSIALRALGRRAASRQELDRTLERRDVEPEVRAAVLDRLEAEGLVDDAQLARDTAERLRERKHLGERGVAAELRKRGLDPDELDEADRDDELQRAIDAAAERRRRSGSLDDETAERRLTGYLQRRGFSGGTVRIAIERTRPQRSRGPSTQGPRFR</sequence>
<gene>
    <name evidence="5" type="primary">recX</name>
    <name evidence="9" type="ORF">EDD26_1934</name>
</gene>
<evidence type="ECO:0000256" key="6">
    <source>
        <dbReference type="SAM" id="MobiDB-lite"/>
    </source>
</evidence>
<dbReference type="OrthoDB" id="5244465at2"/>
<feature type="domain" description="RecX third three-helical" evidence="7">
    <location>
        <begin position="132"/>
        <end position="179"/>
    </location>
</feature>
<comment type="similarity">
    <text evidence="2 5">Belongs to the RecX family.</text>
</comment>
<keyword evidence="4 5" id="KW-0963">Cytoplasm</keyword>
<comment type="caution">
    <text evidence="9">The sequence shown here is derived from an EMBL/GenBank/DDBJ whole genome shotgun (WGS) entry which is preliminary data.</text>
</comment>
<dbReference type="AlphaFoldDB" id="A0A3N2AU96"/>
<feature type="domain" description="RecX first three-helical" evidence="8">
    <location>
        <begin position="43"/>
        <end position="82"/>
    </location>
</feature>
<evidence type="ECO:0000256" key="1">
    <source>
        <dbReference type="ARBA" id="ARBA00004496"/>
    </source>
</evidence>
<evidence type="ECO:0000259" key="8">
    <source>
        <dbReference type="Pfam" id="PF21982"/>
    </source>
</evidence>
<dbReference type="PANTHER" id="PTHR33602">
    <property type="entry name" value="REGULATORY PROTEIN RECX FAMILY PROTEIN"/>
    <property type="match status" value="1"/>
</dbReference>
<comment type="subcellular location">
    <subcellularLocation>
        <location evidence="1 5">Cytoplasm</location>
    </subcellularLocation>
</comment>
<feature type="region of interest" description="Disordered" evidence="6">
    <location>
        <begin position="140"/>
        <end position="160"/>
    </location>
</feature>
<dbReference type="HAMAP" id="MF_01114">
    <property type="entry name" value="RecX"/>
    <property type="match status" value="1"/>
</dbReference>
<evidence type="ECO:0000256" key="2">
    <source>
        <dbReference type="ARBA" id="ARBA00009695"/>
    </source>
</evidence>
<dbReference type="PANTHER" id="PTHR33602:SF1">
    <property type="entry name" value="REGULATORY PROTEIN RECX FAMILY PROTEIN"/>
    <property type="match status" value="1"/>
</dbReference>
<dbReference type="Pfam" id="PF21981">
    <property type="entry name" value="RecX_HTH3"/>
    <property type="match status" value="1"/>
</dbReference>
<dbReference type="InterPro" id="IPR036388">
    <property type="entry name" value="WH-like_DNA-bd_sf"/>
</dbReference>
<evidence type="ECO:0000256" key="3">
    <source>
        <dbReference type="ARBA" id="ARBA00018111"/>
    </source>
</evidence>
<name>A0A3N2AU96_9MICO</name>
<accession>A0A3N2AU96</accession>
<comment type="function">
    <text evidence="5">Modulates RecA activity.</text>
</comment>
<evidence type="ECO:0000313" key="9">
    <source>
        <dbReference type="EMBL" id="ROR66550.1"/>
    </source>
</evidence>
<proteinExistence type="inferred from homology"/>
<dbReference type="InterPro" id="IPR053926">
    <property type="entry name" value="RecX_HTH_1st"/>
</dbReference>
<dbReference type="Gene3D" id="1.10.10.10">
    <property type="entry name" value="Winged helix-like DNA-binding domain superfamily/Winged helix DNA-binding domain"/>
    <property type="match status" value="1"/>
</dbReference>
<dbReference type="GO" id="GO:0006282">
    <property type="term" value="P:regulation of DNA repair"/>
    <property type="evidence" value="ECO:0007669"/>
    <property type="project" value="UniProtKB-UniRule"/>
</dbReference>